<evidence type="ECO:0000256" key="1">
    <source>
        <dbReference type="SAM" id="MobiDB-lite"/>
    </source>
</evidence>
<feature type="transmembrane region" description="Helical" evidence="2">
    <location>
        <begin position="115"/>
        <end position="141"/>
    </location>
</feature>
<accession>A0AAE9PC15</accession>
<sequence>MGRILSWFSASLFGVVVTYIAHIIGFNHKVSNFDKVLDGSITFSSIVVGFLAALLGILISIRDTEIVKEIFRQNEIGTLKYYFNEALILGFITVILSGILHVVRGNTFLSVTIIFYVWSVGLFWFIASTYRIVHLLMNIFFKSHYSTRRPQPVEDDPGEQEAMRQGLTRDRTP</sequence>
<keyword evidence="2" id="KW-1133">Transmembrane helix</keyword>
<feature type="region of interest" description="Disordered" evidence="1">
    <location>
        <begin position="148"/>
        <end position="173"/>
    </location>
</feature>
<dbReference type="Proteomes" id="UP001163707">
    <property type="component" value="Chromosome"/>
</dbReference>
<dbReference type="AlphaFoldDB" id="A0AAE9PC15"/>
<proteinExistence type="predicted"/>
<gene>
    <name evidence="3" type="ORF">OK229_22620</name>
</gene>
<protein>
    <submittedName>
        <fullName evidence="3">Uncharacterized protein</fullName>
    </submittedName>
</protein>
<reference evidence="3" key="1">
    <citation type="submission" date="2023-02" db="EMBL/GenBank/DDBJ databases">
        <title>Complete Genome Sequence of Bacillus cereus sensu lato isolate BC38B from pepper closely related to the Bacillus anthracis clade.</title>
        <authorList>
            <person name="Abdelli M."/>
            <person name="Cerar Kisek T."/>
            <person name="Falaise C."/>
            <person name="Cumont A."/>
            <person name="Giraud M."/>
            <person name="Chatoux J."/>
            <person name="Rogee S."/>
            <person name="Dadvisard M."/>
            <person name="Larigauderie G."/>
            <person name="Raynaud F."/>
            <person name="Godic Torkar K."/>
            <person name="Ramisse V."/>
        </authorList>
    </citation>
    <scope>NUCLEOTIDE SEQUENCE</scope>
    <source>
        <strain evidence="3">BC38B</strain>
    </source>
</reference>
<evidence type="ECO:0000256" key="2">
    <source>
        <dbReference type="SAM" id="Phobius"/>
    </source>
</evidence>
<dbReference type="RefSeq" id="WP_264457318.1">
    <property type="nucleotide sequence ID" value="NZ_CP109872.2"/>
</dbReference>
<dbReference type="EMBL" id="CP109872">
    <property type="protein sequence ID" value="UYW68509.1"/>
    <property type="molecule type" value="Genomic_DNA"/>
</dbReference>
<feature type="transmembrane region" description="Helical" evidence="2">
    <location>
        <begin position="40"/>
        <end position="61"/>
    </location>
</feature>
<evidence type="ECO:0000313" key="3">
    <source>
        <dbReference type="EMBL" id="UYW68509.1"/>
    </source>
</evidence>
<name>A0AAE9PC15_BACCE</name>
<feature type="transmembrane region" description="Helical" evidence="2">
    <location>
        <begin position="82"/>
        <end position="103"/>
    </location>
</feature>
<keyword evidence="2" id="KW-0812">Transmembrane</keyword>
<evidence type="ECO:0000313" key="4">
    <source>
        <dbReference type="Proteomes" id="UP001163707"/>
    </source>
</evidence>
<organism evidence="3 4">
    <name type="scientific">Bacillus cereus</name>
    <dbReference type="NCBI Taxonomy" id="1396"/>
    <lineage>
        <taxon>Bacteria</taxon>
        <taxon>Bacillati</taxon>
        <taxon>Bacillota</taxon>
        <taxon>Bacilli</taxon>
        <taxon>Bacillales</taxon>
        <taxon>Bacillaceae</taxon>
        <taxon>Bacillus</taxon>
        <taxon>Bacillus cereus group</taxon>
    </lineage>
</organism>
<feature type="transmembrane region" description="Helical" evidence="2">
    <location>
        <begin position="7"/>
        <end position="28"/>
    </location>
</feature>
<keyword evidence="2" id="KW-0472">Membrane</keyword>